<feature type="domain" description="D-isomer specific 2-hydroxyacid dehydrogenase catalytic" evidence="1">
    <location>
        <begin position="24"/>
        <end position="129"/>
    </location>
</feature>
<sequence length="133" mass="14315">MNIVVVDSGRLAGEPDFPEVDYPKFGWLQFVELDPAGLIEACWRADIVVSVSTAIDKAVLDEAFKLRLIVVAGEEAGHIDFKTAGSRGIVVCNVPGLNPGDPAQSQQICNQVIANIDAFLRGDVLNRVVPNEV</sequence>
<dbReference type="InterPro" id="IPR006139">
    <property type="entry name" value="D-isomer_2_OHA_DH_cat_dom"/>
</dbReference>
<dbReference type="GO" id="GO:0051287">
    <property type="term" value="F:NAD binding"/>
    <property type="evidence" value="ECO:0007669"/>
    <property type="project" value="InterPro"/>
</dbReference>
<protein>
    <recommendedName>
        <fullName evidence="1">D-isomer specific 2-hydroxyacid dehydrogenase catalytic domain-containing protein</fullName>
    </recommendedName>
</protein>
<dbReference type="SUPFAM" id="SSF52283">
    <property type="entry name" value="Formate/glycerate dehydrogenase catalytic domain-like"/>
    <property type="match status" value="1"/>
</dbReference>
<accession>A0A370DEC1</accession>
<evidence type="ECO:0000313" key="3">
    <source>
        <dbReference type="Proteomes" id="UP000254771"/>
    </source>
</evidence>
<dbReference type="Gene3D" id="3.40.50.720">
    <property type="entry name" value="NAD(P)-binding Rossmann-like Domain"/>
    <property type="match status" value="1"/>
</dbReference>
<reference evidence="2 3" key="1">
    <citation type="journal article" date="2018" name="ISME J.">
        <title>Endosymbiont genomes yield clues of tubeworm success.</title>
        <authorList>
            <person name="Li Y."/>
            <person name="Liles M.R."/>
            <person name="Halanych K.M."/>
        </authorList>
    </citation>
    <scope>NUCLEOTIDE SEQUENCE [LARGE SCALE GENOMIC DNA]</scope>
    <source>
        <strain evidence="2">A1462</strain>
    </source>
</reference>
<evidence type="ECO:0000313" key="2">
    <source>
        <dbReference type="EMBL" id="RDH83259.1"/>
    </source>
</evidence>
<keyword evidence="3" id="KW-1185">Reference proteome</keyword>
<dbReference type="Proteomes" id="UP000254771">
    <property type="component" value="Unassembled WGS sequence"/>
</dbReference>
<gene>
    <name evidence="2" type="ORF">DIZ78_14780</name>
</gene>
<comment type="caution">
    <text evidence="2">The sequence shown here is derived from an EMBL/GenBank/DDBJ whole genome shotgun (WGS) entry which is preliminary data.</text>
</comment>
<dbReference type="AlphaFoldDB" id="A0A370DEC1"/>
<dbReference type="EMBL" id="QFXE01000020">
    <property type="protein sequence ID" value="RDH83259.1"/>
    <property type="molecule type" value="Genomic_DNA"/>
</dbReference>
<name>A0A370DEC1_9GAMM</name>
<dbReference type="Pfam" id="PF00389">
    <property type="entry name" value="2-Hacid_dh"/>
    <property type="match status" value="1"/>
</dbReference>
<organism evidence="2 3">
    <name type="scientific">endosymbiont of Escarpia spicata</name>
    <dbReference type="NCBI Taxonomy" id="2200908"/>
    <lineage>
        <taxon>Bacteria</taxon>
        <taxon>Pseudomonadati</taxon>
        <taxon>Pseudomonadota</taxon>
        <taxon>Gammaproteobacteria</taxon>
        <taxon>sulfur-oxidizing symbionts</taxon>
    </lineage>
</organism>
<proteinExistence type="predicted"/>
<dbReference type="GO" id="GO:0016616">
    <property type="term" value="F:oxidoreductase activity, acting on the CH-OH group of donors, NAD or NADP as acceptor"/>
    <property type="evidence" value="ECO:0007669"/>
    <property type="project" value="InterPro"/>
</dbReference>
<evidence type="ECO:0000259" key="1">
    <source>
        <dbReference type="Pfam" id="PF00389"/>
    </source>
</evidence>